<accession>A0A011QFD6</accession>
<dbReference type="EMBL" id="JEMX01000097">
    <property type="protein sequence ID" value="EXI77489.1"/>
    <property type="molecule type" value="Genomic_DNA"/>
</dbReference>
<reference evidence="1 2" key="1">
    <citation type="submission" date="2014-02" db="EMBL/GenBank/DDBJ databases">
        <title>Expanding our view of genomic diversity in Candidatus Accumulibacter clades.</title>
        <authorList>
            <person name="Skennerton C.T."/>
            <person name="Barr J.J."/>
            <person name="Slater F.R."/>
            <person name="Bond P.L."/>
            <person name="Tyson G.W."/>
        </authorList>
    </citation>
    <scope>NUCLEOTIDE SEQUENCE [LARGE SCALE GENOMIC DNA]</scope>
    <source>
        <strain evidence="2">BA-92</strain>
    </source>
</reference>
<proteinExistence type="predicted"/>
<name>A0A011QFD6_9PROT</name>
<dbReference type="AlphaFoldDB" id="A0A011QFD6"/>
<gene>
    <name evidence="1" type="ORF">AW10_03678</name>
</gene>
<sequence length="178" mass="18656">MRPLAGQVAHQAQPVGAGRQHLAQGFADVGLEASFGLRVPGASAIGGAREVGHEEQVEVGQVVGQVFAGQNQLACQTAVDRHLQAGRVGQCGSGGSRLRHRADAADARHDDQSVERMLGNQNLLEAAVKRRADLRRGDAAIGDIEAHFEVAFDAIEGTDRQATAHFGAPFLVPGRISG</sequence>
<organism evidence="1 2">
    <name type="scientific">Candidatus Accumulibacter appositus</name>
    <dbReference type="NCBI Taxonomy" id="1454003"/>
    <lineage>
        <taxon>Bacteria</taxon>
        <taxon>Pseudomonadati</taxon>
        <taxon>Pseudomonadota</taxon>
        <taxon>Betaproteobacteria</taxon>
        <taxon>Candidatus Accumulibacter</taxon>
    </lineage>
</organism>
<protein>
    <submittedName>
        <fullName evidence="1">Uncharacterized protein</fullName>
    </submittedName>
</protein>
<dbReference type="Proteomes" id="UP000021816">
    <property type="component" value="Unassembled WGS sequence"/>
</dbReference>
<comment type="caution">
    <text evidence="1">The sequence shown here is derived from an EMBL/GenBank/DDBJ whole genome shotgun (WGS) entry which is preliminary data.</text>
</comment>
<evidence type="ECO:0000313" key="2">
    <source>
        <dbReference type="Proteomes" id="UP000021816"/>
    </source>
</evidence>
<evidence type="ECO:0000313" key="1">
    <source>
        <dbReference type="EMBL" id="EXI77489.1"/>
    </source>
</evidence>